<reference evidence="1" key="1">
    <citation type="submission" date="2014-05" db="EMBL/GenBank/DDBJ databases">
        <title>The transcriptome of the halophilic microalga Tetraselmis sp. GSL018 isolated from the Great Salt Lake, Utah.</title>
        <authorList>
            <person name="Jinkerson R.E."/>
            <person name="D'Adamo S."/>
            <person name="Posewitz M.C."/>
        </authorList>
    </citation>
    <scope>NUCLEOTIDE SEQUENCE</scope>
    <source>
        <strain evidence="1">GSL018</strain>
    </source>
</reference>
<feature type="non-terminal residue" evidence="1">
    <location>
        <position position="1"/>
    </location>
</feature>
<protein>
    <submittedName>
        <fullName evidence="1">Uncharacterized protein</fullName>
    </submittedName>
</protein>
<dbReference type="EMBL" id="GBEZ01012841">
    <property type="protein sequence ID" value="JAC73086.1"/>
    <property type="molecule type" value="Transcribed_RNA"/>
</dbReference>
<sequence>FTATLYMTFSMCEGNGTQGALSMSGGFLGQINVSDKTVESTF</sequence>
<name>A0A061RRC7_9CHLO</name>
<organism evidence="1">
    <name type="scientific">Tetraselmis sp. GSL018</name>
    <dbReference type="NCBI Taxonomy" id="582737"/>
    <lineage>
        <taxon>Eukaryota</taxon>
        <taxon>Viridiplantae</taxon>
        <taxon>Chlorophyta</taxon>
        <taxon>core chlorophytes</taxon>
        <taxon>Chlorodendrophyceae</taxon>
        <taxon>Chlorodendrales</taxon>
        <taxon>Chlorodendraceae</taxon>
        <taxon>Tetraselmis</taxon>
    </lineage>
</organism>
<gene>
    <name evidence="1" type="ORF">TSPGSL018_29766</name>
</gene>
<accession>A0A061RRC7</accession>
<evidence type="ECO:0000313" key="1">
    <source>
        <dbReference type="EMBL" id="JAC73086.1"/>
    </source>
</evidence>
<proteinExistence type="predicted"/>
<dbReference type="AlphaFoldDB" id="A0A061RRC7"/>